<accession>A0A225UCB1</accession>
<proteinExistence type="predicted"/>
<comment type="caution">
    <text evidence="1">The sequence shown here is derived from an EMBL/GenBank/DDBJ whole genome shotgun (WGS) entry which is preliminary data.</text>
</comment>
<organism evidence="1 2">
    <name type="scientific">Phytophthora megakarya</name>
    <dbReference type="NCBI Taxonomy" id="4795"/>
    <lineage>
        <taxon>Eukaryota</taxon>
        <taxon>Sar</taxon>
        <taxon>Stramenopiles</taxon>
        <taxon>Oomycota</taxon>
        <taxon>Peronosporomycetes</taxon>
        <taxon>Peronosporales</taxon>
        <taxon>Peronosporaceae</taxon>
        <taxon>Phytophthora</taxon>
    </lineage>
</organism>
<keyword evidence="2" id="KW-1185">Reference proteome</keyword>
<evidence type="ECO:0000313" key="1">
    <source>
        <dbReference type="EMBL" id="OWY90591.1"/>
    </source>
</evidence>
<dbReference type="AlphaFoldDB" id="A0A225UCB1"/>
<gene>
    <name evidence="1" type="ORF">PHMEG_00041211</name>
</gene>
<name>A0A225UCB1_9STRA</name>
<protein>
    <submittedName>
        <fullName evidence="1">Uncharacterized protein</fullName>
    </submittedName>
</protein>
<dbReference type="Proteomes" id="UP000198211">
    <property type="component" value="Unassembled WGS sequence"/>
</dbReference>
<dbReference type="STRING" id="4795.A0A225UCB1"/>
<dbReference type="EMBL" id="NBNE01022495">
    <property type="protein sequence ID" value="OWY90591.1"/>
    <property type="molecule type" value="Genomic_DNA"/>
</dbReference>
<reference evidence="2" key="1">
    <citation type="submission" date="2017-03" db="EMBL/GenBank/DDBJ databases">
        <title>Phytopthora megakarya and P. palmivora, two closely related causual agents of cacao black pod achieved similar genome size and gene model numbers by different mechanisms.</title>
        <authorList>
            <person name="Ali S."/>
            <person name="Shao J."/>
            <person name="Larry D.J."/>
            <person name="Kronmiller B."/>
            <person name="Shen D."/>
            <person name="Strem M.D."/>
            <person name="Melnick R.L."/>
            <person name="Guiltinan M.J."/>
            <person name="Tyler B.M."/>
            <person name="Meinhardt L.W."/>
            <person name="Bailey B.A."/>
        </authorList>
    </citation>
    <scope>NUCLEOTIDE SEQUENCE [LARGE SCALE GENOMIC DNA]</scope>
    <source>
        <strain evidence="2">zdho120</strain>
    </source>
</reference>
<sequence length="187" mass="20906">MENLKLQNVRFTPKLTPHSFRRGGAMHANDGTDRVKKALEYMLGMTQADQQVSRALSQGQHTFAIARSTRTAGVHPHSKAPEPPLANTMLFDDKTLNLDEDVADVLLATLLMHFPDVLHLSERCPLIEKIQMCGEANRSFADHRVFKTTGTRAFRESSLRIMISQLYSPRPTDRSLLGPSEPSAILI</sequence>
<evidence type="ECO:0000313" key="2">
    <source>
        <dbReference type="Proteomes" id="UP000198211"/>
    </source>
</evidence>